<dbReference type="SUPFAM" id="SSF51569">
    <property type="entry name" value="Aldolase"/>
    <property type="match status" value="1"/>
</dbReference>
<protein>
    <submittedName>
        <fullName evidence="2">Fructose/tagatose bisphosphate aldolase</fullName>
    </submittedName>
</protein>
<dbReference type="InterPro" id="IPR000771">
    <property type="entry name" value="FBA_II"/>
</dbReference>
<keyword evidence="3" id="KW-1185">Reference proteome</keyword>
<evidence type="ECO:0000313" key="3">
    <source>
        <dbReference type="Proteomes" id="UP000193355"/>
    </source>
</evidence>
<organism evidence="2 3">
    <name type="scientific">Dethiosulfovibrio salsuginis</name>
    <dbReference type="NCBI Taxonomy" id="561720"/>
    <lineage>
        <taxon>Bacteria</taxon>
        <taxon>Thermotogati</taxon>
        <taxon>Synergistota</taxon>
        <taxon>Synergistia</taxon>
        <taxon>Synergistales</taxon>
        <taxon>Dethiosulfovibrionaceae</taxon>
        <taxon>Dethiosulfovibrio</taxon>
    </lineage>
</organism>
<dbReference type="PANTHER" id="PTHR30304:SF0">
    <property type="entry name" value="D-TAGATOSE-1,6-BISPHOSPHATE ALDOLASE SUBUNIT GATY-RELATED"/>
    <property type="match status" value="1"/>
</dbReference>
<sequence>MTKNKVFLDKRPLNVRARWSNEDVALVSGRDVFGAMKEKGAIALAANARHPLTAKGVLRAAKKLDAAVLIEIAKSEANYCGSNFDTLSEASVRASSEIGHGAVFALHVDHYGIKGEPDVLKAVKQIGDIVKNGWTSIAIDASHLPDWENLCATRDVAMHVPPYFGLEVEVGEIKGAGELSSVEEALYFIGGLNSWGIFPDLLAISNGSLHGTYDSSQGQAEGIDLNRTKEIADAISQYGVSIAQHGISGTAIHKCAEFSDFGINKGNVATLFQNVLFGIKMDQETGNAIIEGDSYVKEPDKGIPLSLWNEIVAWCDAQGFSRKDGNYKKANLPFAEKIANLPEDRIELILEETQWWAERFIKAFKAEGTAEIVRERMASRESWNPLPDRKITASRGDYGPDKAPNTKTNDGGDYSD</sequence>
<dbReference type="RefSeq" id="WP_085544343.1">
    <property type="nucleotide sequence ID" value="NZ_FXBB01000010.1"/>
</dbReference>
<name>A0A1X7JBL7_9BACT</name>
<dbReference type="EMBL" id="FXBB01000010">
    <property type="protein sequence ID" value="SMG25268.1"/>
    <property type="molecule type" value="Genomic_DNA"/>
</dbReference>
<dbReference type="GO" id="GO:0005975">
    <property type="term" value="P:carbohydrate metabolic process"/>
    <property type="evidence" value="ECO:0007669"/>
    <property type="project" value="InterPro"/>
</dbReference>
<dbReference type="GO" id="GO:0016832">
    <property type="term" value="F:aldehyde-lyase activity"/>
    <property type="evidence" value="ECO:0007669"/>
    <property type="project" value="InterPro"/>
</dbReference>
<feature type="region of interest" description="Disordered" evidence="1">
    <location>
        <begin position="379"/>
        <end position="416"/>
    </location>
</feature>
<dbReference type="GO" id="GO:0008270">
    <property type="term" value="F:zinc ion binding"/>
    <property type="evidence" value="ECO:0007669"/>
    <property type="project" value="InterPro"/>
</dbReference>
<accession>A0A1X7JBL7</accession>
<dbReference type="Pfam" id="PF01116">
    <property type="entry name" value="F_bP_aldolase"/>
    <property type="match status" value="1"/>
</dbReference>
<gene>
    <name evidence="2" type="ORF">SAMN06275492_11051</name>
</gene>
<dbReference type="Gene3D" id="3.20.20.70">
    <property type="entry name" value="Aldolase class I"/>
    <property type="match status" value="1"/>
</dbReference>
<dbReference type="Proteomes" id="UP000193355">
    <property type="component" value="Unassembled WGS sequence"/>
</dbReference>
<evidence type="ECO:0000313" key="2">
    <source>
        <dbReference type="EMBL" id="SMG25268.1"/>
    </source>
</evidence>
<dbReference type="InterPro" id="IPR050246">
    <property type="entry name" value="Class_II_FBP_aldolase"/>
</dbReference>
<reference evidence="3" key="1">
    <citation type="submission" date="2017-04" db="EMBL/GenBank/DDBJ databases">
        <authorList>
            <person name="Varghese N."/>
            <person name="Submissions S."/>
        </authorList>
    </citation>
    <scope>NUCLEOTIDE SEQUENCE [LARGE SCALE GENOMIC DNA]</scope>
    <source>
        <strain evidence="3">USBA 82</strain>
    </source>
</reference>
<proteinExistence type="predicted"/>
<evidence type="ECO:0000256" key="1">
    <source>
        <dbReference type="SAM" id="MobiDB-lite"/>
    </source>
</evidence>
<dbReference type="InterPro" id="IPR013785">
    <property type="entry name" value="Aldolase_TIM"/>
</dbReference>
<dbReference type="STRING" id="561720.SAMN06275492_11051"/>
<dbReference type="AlphaFoldDB" id="A0A1X7JBL7"/>
<dbReference type="OrthoDB" id="9803995at2"/>
<dbReference type="PANTHER" id="PTHR30304">
    <property type="entry name" value="D-TAGATOSE-1,6-BISPHOSPHATE ALDOLASE"/>
    <property type="match status" value="1"/>
</dbReference>